<dbReference type="PANTHER" id="PTHR45649:SF28">
    <property type="entry name" value="TRANSPORTER, PUTATIVE (EUROFUNG)-RELATED"/>
    <property type="match status" value="1"/>
</dbReference>
<keyword evidence="2" id="KW-0813">Transport</keyword>
<sequence length="583" mass="62924">MGHNIFWLKIYGLVCSDAASNLLGLIFSNPDYLLHDDLNGRHGRDFVSSTCCSRLNHLPAQELASYVVNLLFEKYPVPRVSDTFSKMGNPPIDDEKATPSPTSPIDSNERNRSLFTLLFQSLAIAAIPYGEGGPLISAIYGGGQLSIFVGWIVVLILDECVALSLSELASRYPTSAGPYYWSFQVAKRHKTILSFITGWVWLIGNWTITLSVNFGFASLISATIAMYHPDFVASSWQLTLIFYAICLLTFVICTFGNRFLPMVDTICAAWTAISILIILIALSVSAKEGRHSADYALGNYDTSFSGWGGFTFFIGLLPAAYTFSAIGMISSMAEEVSNPTVKVPKAIALCVPVGGTAGLFFIIPICVTMPPLADIIGAPNAQAIPYIFHMVMGSPGGGLGLTFLVLGITMFCSISITVAASRCTWAFARDQAIPGSRIFSIVNKSVNVPVNALILVTLVQMLLGLINLGSSSAFTAFVSVGVMALSISYAIPIGLSLLWNRRKEVSHARWNCGSMIGTTVNVVALVWIAFEVVLFSMPTALPVTEVTMNYASVVLVGFMTIAAIWYGVYARRVYKGPPASDGL</sequence>
<evidence type="ECO:0000256" key="3">
    <source>
        <dbReference type="ARBA" id="ARBA00022692"/>
    </source>
</evidence>
<keyword evidence="9" id="KW-1185">Reference proteome</keyword>
<comment type="caution">
    <text evidence="8">The sequence shown here is derived from an EMBL/GenBank/DDBJ whole genome shotgun (WGS) entry which is preliminary data.</text>
</comment>
<dbReference type="AlphaFoldDB" id="A0A5M9K0X1"/>
<feature type="region of interest" description="Disordered" evidence="6">
    <location>
        <begin position="85"/>
        <end position="106"/>
    </location>
</feature>
<dbReference type="Gene3D" id="1.20.1740.10">
    <property type="entry name" value="Amino acid/polyamine transporter I"/>
    <property type="match status" value="1"/>
</dbReference>
<dbReference type="EMBL" id="VICG01000003">
    <property type="protein sequence ID" value="KAA8573632.1"/>
    <property type="molecule type" value="Genomic_DNA"/>
</dbReference>
<dbReference type="VEuPathDB" id="FungiDB:MFRU_001g04010"/>
<feature type="transmembrane region" description="Helical" evidence="7">
    <location>
        <begin position="236"/>
        <end position="255"/>
    </location>
</feature>
<dbReference type="Pfam" id="PF13520">
    <property type="entry name" value="AA_permease_2"/>
    <property type="match status" value="1"/>
</dbReference>
<reference evidence="8 9" key="1">
    <citation type="submission" date="2019-06" db="EMBL/GenBank/DDBJ databases">
        <title>Genome Sequence of the Brown Rot Fungal Pathogen Monilinia fructicola.</title>
        <authorList>
            <person name="De Miccolis Angelini R.M."/>
            <person name="Landi L."/>
            <person name="Abate D."/>
            <person name="Pollastro S."/>
            <person name="Romanazzi G."/>
            <person name="Faretra F."/>
        </authorList>
    </citation>
    <scope>NUCLEOTIDE SEQUENCE [LARGE SCALE GENOMIC DNA]</scope>
    <source>
        <strain evidence="8 9">Mfrc123</strain>
    </source>
</reference>
<evidence type="ECO:0000256" key="7">
    <source>
        <dbReference type="SAM" id="Phobius"/>
    </source>
</evidence>
<feature type="transmembrane region" description="Helical" evidence="7">
    <location>
        <begin position="550"/>
        <end position="569"/>
    </location>
</feature>
<feature type="transmembrane region" description="Helical" evidence="7">
    <location>
        <begin position="135"/>
        <end position="157"/>
    </location>
</feature>
<evidence type="ECO:0000313" key="8">
    <source>
        <dbReference type="EMBL" id="KAA8573632.1"/>
    </source>
</evidence>
<gene>
    <name evidence="8" type="ORF">EYC84_005215</name>
</gene>
<dbReference type="Proteomes" id="UP000322873">
    <property type="component" value="Unassembled WGS sequence"/>
</dbReference>
<name>A0A5M9K0X1_MONFR</name>
<proteinExistence type="predicted"/>
<feature type="transmembrane region" description="Helical" evidence="7">
    <location>
        <begin position="306"/>
        <end position="326"/>
    </location>
</feature>
<evidence type="ECO:0000256" key="1">
    <source>
        <dbReference type="ARBA" id="ARBA00004141"/>
    </source>
</evidence>
<feature type="transmembrane region" description="Helical" evidence="7">
    <location>
        <begin position="510"/>
        <end position="530"/>
    </location>
</feature>
<dbReference type="PANTHER" id="PTHR45649">
    <property type="entry name" value="AMINO-ACID PERMEASE BAT1"/>
    <property type="match status" value="1"/>
</dbReference>
<dbReference type="GO" id="GO:0016020">
    <property type="term" value="C:membrane"/>
    <property type="evidence" value="ECO:0007669"/>
    <property type="project" value="UniProtKB-SubCell"/>
</dbReference>
<accession>A0A5M9K0X1</accession>
<evidence type="ECO:0000256" key="6">
    <source>
        <dbReference type="SAM" id="MobiDB-lite"/>
    </source>
</evidence>
<keyword evidence="3 7" id="KW-0812">Transmembrane</keyword>
<feature type="transmembrane region" description="Helical" evidence="7">
    <location>
        <begin position="267"/>
        <end position="286"/>
    </location>
</feature>
<feature type="transmembrane region" description="Helical" evidence="7">
    <location>
        <begin position="474"/>
        <end position="498"/>
    </location>
</feature>
<feature type="transmembrane region" description="Helical" evidence="7">
    <location>
        <begin position="192"/>
        <end position="216"/>
    </location>
</feature>
<evidence type="ECO:0000313" key="9">
    <source>
        <dbReference type="Proteomes" id="UP000322873"/>
    </source>
</evidence>
<comment type="subcellular location">
    <subcellularLocation>
        <location evidence="1">Membrane</location>
        <topology evidence="1">Multi-pass membrane protein</topology>
    </subcellularLocation>
</comment>
<dbReference type="InterPro" id="IPR002293">
    <property type="entry name" value="AA/rel_permease1"/>
</dbReference>
<evidence type="ECO:0008006" key="10">
    <source>
        <dbReference type="Google" id="ProtNLM"/>
    </source>
</evidence>
<feature type="transmembrane region" description="Helical" evidence="7">
    <location>
        <begin position="399"/>
        <end position="427"/>
    </location>
</feature>
<feature type="transmembrane region" description="Helical" evidence="7">
    <location>
        <begin position="448"/>
        <end position="468"/>
    </location>
</feature>
<keyword evidence="4 7" id="KW-1133">Transmembrane helix</keyword>
<evidence type="ECO:0000256" key="5">
    <source>
        <dbReference type="ARBA" id="ARBA00023136"/>
    </source>
</evidence>
<keyword evidence="5 7" id="KW-0472">Membrane</keyword>
<feature type="transmembrane region" description="Helical" evidence="7">
    <location>
        <begin position="346"/>
        <end position="365"/>
    </location>
</feature>
<organism evidence="8 9">
    <name type="scientific">Monilinia fructicola</name>
    <name type="common">Brown rot fungus</name>
    <name type="synonym">Ciboria fructicola</name>
    <dbReference type="NCBI Taxonomy" id="38448"/>
    <lineage>
        <taxon>Eukaryota</taxon>
        <taxon>Fungi</taxon>
        <taxon>Dikarya</taxon>
        <taxon>Ascomycota</taxon>
        <taxon>Pezizomycotina</taxon>
        <taxon>Leotiomycetes</taxon>
        <taxon>Helotiales</taxon>
        <taxon>Sclerotiniaceae</taxon>
        <taxon>Monilinia</taxon>
    </lineage>
</organism>
<protein>
    <recommendedName>
        <fullName evidence="10">Amino acid permease/ SLC12A domain-containing protein</fullName>
    </recommendedName>
</protein>
<evidence type="ECO:0000256" key="2">
    <source>
        <dbReference type="ARBA" id="ARBA00022448"/>
    </source>
</evidence>
<dbReference type="GO" id="GO:0022857">
    <property type="term" value="F:transmembrane transporter activity"/>
    <property type="evidence" value="ECO:0007669"/>
    <property type="project" value="InterPro"/>
</dbReference>
<evidence type="ECO:0000256" key="4">
    <source>
        <dbReference type="ARBA" id="ARBA00022989"/>
    </source>
</evidence>